<evidence type="ECO:0000313" key="5">
    <source>
        <dbReference type="EMBL" id="NXJ48588.1"/>
    </source>
</evidence>
<feature type="coiled-coil region" evidence="2">
    <location>
        <begin position="36"/>
        <end position="81"/>
    </location>
</feature>
<reference evidence="5 6" key="1">
    <citation type="submission" date="2019-09" db="EMBL/GenBank/DDBJ databases">
        <title>Bird 10,000 Genomes (B10K) Project - Family phase.</title>
        <authorList>
            <person name="Zhang G."/>
        </authorList>
    </citation>
    <scope>NUCLEOTIDE SEQUENCE [LARGE SCALE GENOMIC DNA]</scope>
    <source>
        <strain evidence="5">B10K-DU-007-42</strain>
        <tissue evidence="5">Muscle</tissue>
    </source>
</reference>
<dbReference type="InterPro" id="IPR025252">
    <property type="entry name" value="DUF4200"/>
</dbReference>
<dbReference type="EMBL" id="VXAF01000146">
    <property type="protein sequence ID" value="NXJ48588.1"/>
    <property type="molecule type" value="Genomic_DNA"/>
</dbReference>
<gene>
    <name evidence="5" type="primary">Cc42m</name>
    <name evidence="5" type="ORF">SPITYR_R12139</name>
</gene>
<dbReference type="PANTHER" id="PTHR21683">
    <property type="entry name" value="COILED-COIL DOMAIN-CONTAINING PROTEIN 42 LIKE-2-LIKE-RELATED"/>
    <property type="match status" value="1"/>
</dbReference>
<keyword evidence="1 2" id="KW-0175">Coiled coil</keyword>
<proteinExistence type="predicted"/>
<dbReference type="AlphaFoldDB" id="A0A7L0BP76"/>
<keyword evidence="6" id="KW-1185">Reference proteome</keyword>
<dbReference type="Pfam" id="PF13863">
    <property type="entry name" value="DUF4200"/>
    <property type="match status" value="1"/>
</dbReference>
<dbReference type="PANTHER" id="PTHR21683:SF9">
    <property type="entry name" value="CILIA- AND FLAGELLA-ASSOCIATED PROTEIN 73"/>
    <property type="match status" value="1"/>
</dbReference>
<dbReference type="Proteomes" id="UP000519115">
    <property type="component" value="Unassembled WGS sequence"/>
</dbReference>
<protein>
    <submittedName>
        <fullName evidence="5">CC42M protein</fullName>
    </submittedName>
</protein>
<feature type="non-terminal residue" evidence="5">
    <location>
        <position position="1"/>
    </location>
</feature>
<organism evidence="5 6">
    <name type="scientific">Spizaetus tyrannus</name>
    <name type="common">black hawk-eagle</name>
    <dbReference type="NCBI Taxonomy" id="252798"/>
    <lineage>
        <taxon>Eukaryota</taxon>
        <taxon>Metazoa</taxon>
        <taxon>Chordata</taxon>
        <taxon>Craniata</taxon>
        <taxon>Vertebrata</taxon>
        <taxon>Euteleostomi</taxon>
        <taxon>Archelosauria</taxon>
        <taxon>Archosauria</taxon>
        <taxon>Dinosauria</taxon>
        <taxon>Saurischia</taxon>
        <taxon>Theropoda</taxon>
        <taxon>Coelurosauria</taxon>
        <taxon>Aves</taxon>
        <taxon>Neognathae</taxon>
        <taxon>Neoaves</taxon>
        <taxon>Telluraves</taxon>
        <taxon>Accipitrimorphae</taxon>
        <taxon>Accipitriformes</taxon>
        <taxon>Accipitridae</taxon>
        <taxon>Accipitrinae</taxon>
        <taxon>Spizaetus</taxon>
    </lineage>
</organism>
<comment type="caution">
    <text evidence="5">The sequence shown here is derived from an EMBL/GenBank/DDBJ whole genome shotgun (WGS) entry which is preliminary data.</text>
</comment>
<dbReference type="InterPro" id="IPR051147">
    <property type="entry name" value="CFAP_domain-containing"/>
</dbReference>
<evidence type="ECO:0000256" key="1">
    <source>
        <dbReference type="ARBA" id="ARBA00023054"/>
    </source>
</evidence>
<accession>A0A7L0BP76</accession>
<feature type="domain" description="DUF4200" evidence="4">
    <location>
        <begin position="39"/>
        <end position="90"/>
    </location>
</feature>
<name>A0A7L0BP76_9AVES</name>
<sequence>MAFDLEEYLRTAFRDKLRLPTVPTRDGAALPPSARLPLKRREVAEVERALQSQREEFQQRMERLAQRRRQLGRREEELRDVVLKFDAFLKVPGRGPGPGPGLAVGAPADSVARLRRELEGLLRRRERLARRLRSLRGFGDYLRSVLAGMGQFQDIPAMLAHFGALAGARAALAQQAEAGQEQLAQGWARLRRYREEAGSKLLCTNDELTRLRARLEAARRDVLQGESHWARVQSTATQKTLLLGQIKLAVLNLFQLATARLEVPTDVALEDTEAQLDTVLLCMQDLAAISAELLPRQPGTCPPRLPVATSISPLRHGGARVPPSQE</sequence>
<evidence type="ECO:0000256" key="2">
    <source>
        <dbReference type="SAM" id="Coils"/>
    </source>
</evidence>
<dbReference type="GO" id="GO:0005856">
    <property type="term" value="C:cytoskeleton"/>
    <property type="evidence" value="ECO:0007669"/>
    <property type="project" value="UniProtKB-ARBA"/>
</dbReference>
<feature type="non-terminal residue" evidence="5">
    <location>
        <position position="326"/>
    </location>
</feature>
<feature type="region of interest" description="Disordered" evidence="3">
    <location>
        <begin position="304"/>
        <end position="326"/>
    </location>
</feature>
<evidence type="ECO:0000259" key="4">
    <source>
        <dbReference type="Pfam" id="PF13863"/>
    </source>
</evidence>
<evidence type="ECO:0000256" key="3">
    <source>
        <dbReference type="SAM" id="MobiDB-lite"/>
    </source>
</evidence>
<evidence type="ECO:0000313" key="6">
    <source>
        <dbReference type="Proteomes" id="UP000519115"/>
    </source>
</evidence>